<dbReference type="RefSeq" id="WP_261963080.1">
    <property type="nucleotide sequence ID" value="NZ_BAAAXA010000003.1"/>
</dbReference>
<evidence type="ECO:0000313" key="2">
    <source>
        <dbReference type="Proteomes" id="UP001143480"/>
    </source>
</evidence>
<dbReference type="AlphaFoldDB" id="A0A9W6NKP0"/>
<proteinExistence type="predicted"/>
<dbReference type="Proteomes" id="UP001143480">
    <property type="component" value="Unassembled WGS sequence"/>
</dbReference>
<evidence type="ECO:0008006" key="3">
    <source>
        <dbReference type="Google" id="ProtNLM"/>
    </source>
</evidence>
<name>A0A9W6NKP0_9ACTN</name>
<gene>
    <name evidence="1" type="ORF">GCM10017581_020230</name>
</gene>
<dbReference type="EMBL" id="BSFP01000007">
    <property type="protein sequence ID" value="GLL00283.1"/>
    <property type="molecule type" value="Genomic_DNA"/>
</dbReference>
<keyword evidence="2" id="KW-1185">Reference proteome</keyword>
<reference evidence="1" key="2">
    <citation type="submission" date="2023-01" db="EMBL/GenBank/DDBJ databases">
        <authorList>
            <person name="Sun Q."/>
            <person name="Evtushenko L."/>
        </authorList>
    </citation>
    <scope>NUCLEOTIDE SEQUENCE</scope>
    <source>
        <strain evidence="1">VKM Ac-1321</strain>
    </source>
</reference>
<organism evidence="1 2">
    <name type="scientific">Dactylosporangium matsuzakiense</name>
    <dbReference type="NCBI Taxonomy" id="53360"/>
    <lineage>
        <taxon>Bacteria</taxon>
        <taxon>Bacillati</taxon>
        <taxon>Actinomycetota</taxon>
        <taxon>Actinomycetes</taxon>
        <taxon>Micromonosporales</taxon>
        <taxon>Micromonosporaceae</taxon>
        <taxon>Dactylosporangium</taxon>
    </lineage>
</organism>
<sequence length="44" mass="4470">MHREMAARAGARDTVELAGASHALTVSRPAEVAEVILKAAAAVA</sequence>
<dbReference type="InterPro" id="IPR029058">
    <property type="entry name" value="AB_hydrolase_fold"/>
</dbReference>
<dbReference type="Gene3D" id="3.40.50.1820">
    <property type="entry name" value="alpha/beta hydrolase"/>
    <property type="match status" value="1"/>
</dbReference>
<protein>
    <recommendedName>
        <fullName evidence="3">Alpha/beta hydrolase</fullName>
    </recommendedName>
</protein>
<evidence type="ECO:0000313" key="1">
    <source>
        <dbReference type="EMBL" id="GLL00283.1"/>
    </source>
</evidence>
<accession>A0A9W6NKP0</accession>
<comment type="caution">
    <text evidence="1">The sequence shown here is derived from an EMBL/GenBank/DDBJ whole genome shotgun (WGS) entry which is preliminary data.</text>
</comment>
<reference evidence="1" key="1">
    <citation type="journal article" date="2014" name="Int. J. Syst. Evol. Microbiol.">
        <title>Complete genome sequence of Corynebacterium casei LMG S-19264T (=DSM 44701T), isolated from a smear-ripened cheese.</title>
        <authorList>
            <consortium name="US DOE Joint Genome Institute (JGI-PGF)"/>
            <person name="Walter F."/>
            <person name="Albersmeier A."/>
            <person name="Kalinowski J."/>
            <person name="Ruckert C."/>
        </authorList>
    </citation>
    <scope>NUCLEOTIDE SEQUENCE</scope>
    <source>
        <strain evidence="1">VKM Ac-1321</strain>
    </source>
</reference>